<evidence type="ECO:0000313" key="2">
    <source>
        <dbReference type="Proteomes" id="UP000663879"/>
    </source>
</evidence>
<dbReference type="OrthoDB" id="10479644at2759"/>
<reference evidence="1" key="1">
    <citation type="submission" date="2021-02" db="EMBL/GenBank/DDBJ databases">
        <authorList>
            <person name="Nowell W R."/>
        </authorList>
    </citation>
    <scope>NUCLEOTIDE SEQUENCE</scope>
    <source>
        <strain evidence="1">Ploen Becks lab</strain>
    </source>
</reference>
<comment type="caution">
    <text evidence="1">The sequence shown here is derived from an EMBL/GenBank/DDBJ whole genome shotgun (WGS) entry which is preliminary data.</text>
</comment>
<keyword evidence="2" id="KW-1185">Reference proteome</keyword>
<dbReference type="AlphaFoldDB" id="A0A814FP29"/>
<dbReference type="EMBL" id="CAJNOC010003501">
    <property type="protein sequence ID" value="CAF0985396.1"/>
    <property type="molecule type" value="Genomic_DNA"/>
</dbReference>
<protein>
    <submittedName>
        <fullName evidence="1">Uncharacterized protein</fullName>
    </submittedName>
</protein>
<name>A0A814FP29_9BILA</name>
<evidence type="ECO:0000313" key="1">
    <source>
        <dbReference type="EMBL" id="CAF0985396.1"/>
    </source>
</evidence>
<dbReference type="Proteomes" id="UP000663879">
    <property type="component" value="Unassembled WGS sequence"/>
</dbReference>
<organism evidence="1 2">
    <name type="scientific">Brachionus calyciflorus</name>
    <dbReference type="NCBI Taxonomy" id="104777"/>
    <lineage>
        <taxon>Eukaryota</taxon>
        <taxon>Metazoa</taxon>
        <taxon>Spiralia</taxon>
        <taxon>Gnathifera</taxon>
        <taxon>Rotifera</taxon>
        <taxon>Eurotatoria</taxon>
        <taxon>Monogononta</taxon>
        <taxon>Pseudotrocha</taxon>
        <taxon>Ploima</taxon>
        <taxon>Brachionidae</taxon>
        <taxon>Brachionus</taxon>
    </lineage>
</organism>
<accession>A0A814FP29</accession>
<sequence>MSEPKSIESFLGNPIEETLVDAEELEEQIVKTKAKSKQRGHAVKYEFYKQFDNITEIQKEISNGVFHNGHFIFKFQDECKFRYYCTHQKNGCRAALYLELID</sequence>
<gene>
    <name evidence="1" type="ORF">OXX778_LOCUS15641</name>
</gene>
<proteinExistence type="predicted"/>